<dbReference type="PANTHER" id="PTHR31527:SF0">
    <property type="entry name" value="RE64534P"/>
    <property type="match status" value="1"/>
</dbReference>
<organism evidence="2 3">
    <name type="scientific">Thalassolituus pacificus</name>
    <dbReference type="NCBI Taxonomy" id="2975440"/>
    <lineage>
        <taxon>Bacteria</taxon>
        <taxon>Pseudomonadati</taxon>
        <taxon>Pseudomonadota</taxon>
        <taxon>Gammaproteobacteria</taxon>
        <taxon>Oceanospirillales</taxon>
        <taxon>Oceanospirillaceae</taxon>
        <taxon>Thalassolituus</taxon>
    </lineage>
</organism>
<keyword evidence="3" id="KW-1185">Reference proteome</keyword>
<dbReference type="RefSeq" id="WP_260975290.1">
    <property type="nucleotide sequence ID" value="NZ_JAOANI010000014.1"/>
</dbReference>
<sequence>MTQLSKKHQQFYQGEAVYQDTLGGGCHWSMRVKKGTVITFTDLHGGANLGLLMFNPYDLLEKYNAPDTLKCQHTFKLTQGHCLYSDMGRIFASVVADDCGWHDTVCGNINKAMVAEKWGIKTYQEARNGWTQNGYDSFLVEFAKYGLSRKDMAANLNLFSQVQTDDLGNMRYIGDASKAGNAITLRFEMDTLLIMHTCPHPINNAAEYPVRPVHYHLGKAAAVADDDECKNHCAENQRGFHNNFLYNFCEA</sequence>
<dbReference type="InterPro" id="IPR018959">
    <property type="entry name" value="DUF1989"/>
</dbReference>
<dbReference type="NCBIfam" id="TIGR03425">
    <property type="entry name" value="urea_degr_2"/>
    <property type="match status" value="1"/>
</dbReference>
<dbReference type="PANTHER" id="PTHR31527">
    <property type="entry name" value="RE64534P"/>
    <property type="match status" value="1"/>
</dbReference>
<proteinExistence type="predicted"/>
<gene>
    <name evidence="2" type="ORF">NYR02_04960</name>
</gene>
<reference evidence="2" key="2">
    <citation type="submission" date="2022-08" db="EMBL/GenBank/DDBJ databases">
        <authorList>
            <person name="Dong C."/>
        </authorList>
    </citation>
    <scope>NUCLEOTIDE SEQUENCE</scope>
    <source>
        <strain evidence="2">59MF3M-4</strain>
    </source>
</reference>
<accession>A0A9X3AQQ4</accession>
<evidence type="ECO:0000259" key="1">
    <source>
        <dbReference type="Pfam" id="PF09347"/>
    </source>
</evidence>
<feature type="domain" description="DUF1989" evidence="1">
    <location>
        <begin position="21"/>
        <end position="192"/>
    </location>
</feature>
<dbReference type="Proteomes" id="UP001147830">
    <property type="component" value="Unassembled WGS sequence"/>
</dbReference>
<name>A0A9X3AQQ4_9GAMM</name>
<reference evidence="2" key="1">
    <citation type="journal article" date="2022" name="Front. Microbiol.">
        <title>Genome-based taxonomic rearrangement of Oceanobacter-related bacteria including the description of Thalassolituus hydrocarbonoclasticus sp. nov. and Thalassolituus pacificus sp. nov. and emended description of the genus Thalassolituus.</title>
        <authorList>
            <person name="Dong C."/>
            <person name="Wei L."/>
            <person name="Wang J."/>
            <person name="Lai Q."/>
            <person name="Huang Z."/>
            <person name="Shao Z."/>
        </authorList>
    </citation>
    <scope>NUCLEOTIDE SEQUENCE</scope>
    <source>
        <strain evidence="2">59MF3M-4</strain>
    </source>
</reference>
<evidence type="ECO:0000313" key="3">
    <source>
        <dbReference type="Proteomes" id="UP001147830"/>
    </source>
</evidence>
<dbReference type="InterPro" id="IPR017792">
    <property type="entry name" value="UAAP1"/>
</dbReference>
<protein>
    <submittedName>
        <fullName evidence="2">Urea carboxylase-associated family protein</fullName>
    </submittedName>
</protein>
<dbReference type="Pfam" id="PF09347">
    <property type="entry name" value="DUF1989"/>
    <property type="match status" value="1"/>
</dbReference>
<dbReference type="AlphaFoldDB" id="A0A9X3AQQ4"/>
<dbReference type="EMBL" id="JAOANI010000014">
    <property type="protein sequence ID" value="MCT7358370.1"/>
    <property type="molecule type" value="Genomic_DNA"/>
</dbReference>
<comment type="caution">
    <text evidence="2">The sequence shown here is derived from an EMBL/GenBank/DDBJ whole genome shotgun (WGS) entry which is preliminary data.</text>
</comment>
<evidence type="ECO:0000313" key="2">
    <source>
        <dbReference type="EMBL" id="MCT7358370.1"/>
    </source>
</evidence>